<name>A0A1G2NF94_9BACT</name>
<evidence type="ECO:0000313" key="1">
    <source>
        <dbReference type="EMBL" id="OHA34760.1"/>
    </source>
</evidence>
<sequence>MHIHHMPIFMAFLDRVKKNGPKSVSNHEREIVDAAGDPLGESEHSHFRGEANRDRVLAMDERLQY</sequence>
<accession>A0A1G2NF94</accession>
<comment type="caution">
    <text evidence="1">The sequence shown here is derived from an EMBL/GenBank/DDBJ whole genome shotgun (WGS) entry which is preliminary data.</text>
</comment>
<dbReference type="Proteomes" id="UP000176221">
    <property type="component" value="Unassembled WGS sequence"/>
</dbReference>
<evidence type="ECO:0000313" key="2">
    <source>
        <dbReference type="Proteomes" id="UP000176221"/>
    </source>
</evidence>
<gene>
    <name evidence="1" type="ORF">A2928_02855</name>
</gene>
<dbReference type="EMBL" id="MHRX01000007">
    <property type="protein sequence ID" value="OHA34760.1"/>
    <property type="molecule type" value="Genomic_DNA"/>
</dbReference>
<dbReference type="AlphaFoldDB" id="A0A1G2NF94"/>
<organism evidence="1 2">
    <name type="scientific">Candidatus Taylorbacteria bacterium RIFCSPLOWO2_01_FULL_45_15b</name>
    <dbReference type="NCBI Taxonomy" id="1802319"/>
    <lineage>
        <taxon>Bacteria</taxon>
        <taxon>Candidatus Tayloriibacteriota</taxon>
    </lineage>
</organism>
<reference evidence="1 2" key="1">
    <citation type="journal article" date="2016" name="Nat. Commun.">
        <title>Thousands of microbial genomes shed light on interconnected biogeochemical processes in an aquifer system.</title>
        <authorList>
            <person name="Anantharaman K."/>
            <person name="Brown C.T."/>
            <person name="Hug L.A."/>
            <person name="Sharon I."/>
            <person name="Castelle C.J."/>
            <person name="Probst A.J."/>
            <person name="Thomas B.C."/>
            <person name="Singh A."/>
            <person name="Wilkins M.J."/>
            <person name="Karaoz U."/>
            <person name="Brodie E.L."/>
            <person name="Williams K.H."/>
            <person name="Hubbard S.S."/>
            <person name="Banfield J.F."/>
        </authorList>
    </citation>
    <scope>NUCLEOTIDE SEQUENCE [LARGE SCALE GENOMIC DNA]</scope>
</reference>
<protein>
    <submittedName>
        <fullName evidence="1">Uncharacterized protein</fullName>
    </submittedName>
</protein>
<proteinExistence type="predicted"/>